<dbReference type="InterPro" id="IPR015422">
    <property type="entry name" value="PyrdxlP-dep_Trfase_small"/>
</dbReference>
<comment type="subunit">
    <text evidence="3">Homotetramer.</text>
</comment>
<sequence>MIDFRSDTVTKPTPAMRAAMAKAEVGDDVYGDDPTVNRLQDMAADMFGFDSALFVSSGTQANLLALMAHCERGDEYLCGQQAHNYKFEGGGAAVLGSIQPQPLPNQMDGSILLSDIEAAIKPDDIHFARTRLLSLENTIGGKVLSQDYLAKAQTLAFNRGLKIHLDGARVANAAVAQGIAIADITQYFDSVSICLSKGLCAPIGSILLGDERLIAKAIRWRKMLGGGMRQAGIIAAAATLAITDQVERLADDHDNAKRLAMLLTQVDEIDVDVEQVQTNMVFAKLADNINPKRLADALFTKGILISASQQLRLVTHNDISKQDITTFVQQLKHAIVSVK</sequence>
<dbReference type="InterPro" id="IPR001597">
    <property type="entry name" value="ArAA_b-elim_lyase/Thr_aldolase"/>
</dbReference>
<evidence type="ECO:0000256" key="2">
    <source>
        <dbReference type="ARBA" id="ARBA00006966"/>
    </source>
</evidence>
<dbReference type="PANTHER" id="PTHR48097:SF9">
    <property type="entry name" value="L-THREONINE ALDOLASE"/>
    <property type="match status" value="1"/>
</dbReference>
<proteinExistence type="inferred from homology"/>
<comment type="caution">
    <text evidence="6">The sequence shown here is derived from an EMBL/GenBank/DDBJ whole genome shotgun (WGS) entry which is preliminary data.</text>
</comment>
<evidence type="ECO:0000256" key="4">
    <source>
        <dbReference type="ARBA" id="ARBA00022898"/>
    </source>
</evidence>
<keyword evidence="7" id="KW-1185">Reference proteome</keyword>
<organism evidence="6 7">
    <name type="scientific">Shewanella inventionis</name>
    <dbReference type="NCBI Taxonomy" id="1738770"/>
    <lineage>
        <taxon>Bacteria</taxon>
        <taxon>Pseudomonadati</taxon>
        <taxon>Pseudomonadota</taxon>
        <taxon>Gammaproteobacteria</taxon>
        <taxon>Alteromonadales</taxon>
        <taxon>Shewanellaceae</taxon>
        <taxon>Shewanella</taxon>
    </lineage>
</organism>
<dbReference type="InterPro" id="IPR015424">
    <property type="entry name" value="PyrdxlP-dep_Trfase"/>
</dbReference>
<name>A0ABQ1IPN1_9GAMM</name>
<dbReference type="Gene3D" id="3.90.1150.10">
    <property type="entry name" value="Aspartate Aminotransferase, domain 1"/>
    <property type="match status" value="1"/>
</dbReference>
<dbReference type="Pfam" id="PF01212">
    <property type="entry name" value="Beta_elim_lyase"/>
    <property type="match status" value="1"/>
</dbReference>
<dbReference type="InterPro" id="IPR023603">
    <property type="entry name" value="Low_specificity_L-TA-like"/>
</dbReference>
<dbReference type="RefSeq" id="WP_188736767.1">
    <property type="nucleotide sequence ID" value="NZ_BMII01000003.1"/>
</dbReference>
<keyword evidence="4" id="KW-0663">Pyridoxal phosphate</keyword>
<dbReference type="InterPro" id="IPR015421">
    <property type="entry name" value="PyrdxlP-dep_Trfase_major"/>
</dbReference>
<accession>A0ABQ1IPN1</accession>
<dbReference type="NCBIfam" id="NF041359">
    <property type="entry name" value="GntG_guanitoxin"/>
    <property type="match status" value="1"/>
</dbReference>
<evidence type="ECO:0000259" key="5">
    <source>
        <dbReference type="Pfam" id="PF01212"/>
    </source>
</evidence>
<dbReference type="PANTHER" id="PTHR48097">
    <property type="entry name" value="L-THREONINE ALDOLASE-RELATED"/>
    <property type="match status" value="1"/>
</dbReference>
<gene>
    <name evidence="6" type="primary">ybjU</name>
    <name evidence="6" type="ORF">GCM10011607_05820</name>
</gene>
<dbReference type="EMBL" id="BMII01000003">
    <property type="protein sequence ID" value="GGB48344.1"/>
    <property type="molecule type" value="Genomic_DNA"/>
</dbReference>
<dbReference type="CDD" id="cd06502">
    <property type="entry name" value="TA_like"/>
    <property type="match status" value="1"/>
</dbReference>
<reference evidence="7" key="1">
    <citation type="journal article" date="2019" name="Int. J. Syst. Evol. Microbiol.">
        <title>The Global Catalogue of Microorganisms (GCM) 10K type strain sequencing project: providing services to taxonomists for standard genome sequencing and annotation.</title>
        <authorList>
            <consortium name="The Broad Institute Genomics Platform"/>
            <consortium name="The Broad Institute Genome Sequencing Center for Infectious Disease"/>
            <person name="Wu L."/>
            <person name="Ma J."/>
        </authorList>
    </citation>
    <scope>NUCLEOTIDE SEQUENCE [LARGE SCALE GENOMIC DNA]</scope>
    <source>
        <strain evidence="7">CGMCC 1.15339</strain>
    </source>
</reference>
<feature type="domain" description="Aromatic amino acid beta-eliminating lyase/threonine aldolase" evidence="5">
    <location>
        <begin position="3"/>
        <end position="284"/>
    </location>
</feature>
<comment type="similarity">
    <text evidence="2">Belongs to the threonine aldolase family.</text>
</comment>
<protein>
    <submittedName>
        <fullName evidence="6">Threonine aldolase</fullName>
    </submittedName>
</protein>
<dbReference type="SUPFAM" id="SSF53383">
    <property type="entry name" value="PLP-dependent transferases"/>
    <property type="match status" value="1"/>
</dbReference>
<dbReference type="Gene3D" id="3.40.640.10">
    <property type="entry name" value="Type I PLP-dependent aspartate aminotransferase-like (Major domain)"/>
    <property type="match status" value="1"/>
</dbReference>
<evidence type="ECO:0000313" key="7">
    <source>
        <dbReference type="Proteomes" id="UP000617555"/>
    </source>
</evidence>
<comment type="cofactor">
    <cofactor evidence="1">
        <name>pyridoxal 5'-phosphate</name>
        <dbReference type="ChEBI" id="CHEBI:597326"/>
    </cofactor>
</comment>
<evidence type="ECO:0000256" key="1">
    <source>
        <dbReference type="ARBA" id="ARBA00001933"/>
    </source>
</evidence>
<dbReference type="PIRSF" id="PIRSF017617">
    <property type="entry name" value="Thr_aldolase"/>
    <property type="match status" value="1"/>
</dbReference>
<evidence type="ECO:0000256" key="3">
    <source>
        <dbReference type="ARBA" id="ARBA00011881"/>
    </source>
</evidence>
<evidence type="ECO:0000313" key="6">
    <source>
        <dbReference type="EMBL" id="GGB48344.1"/>
    </source>
</evidence>
<dbReference type="NCBIfam" id="NF007825">
    <property type="entry name" value="PRK10534.1"/>
    <property type="match status" value="1"/>
</dbReference>
<dbReference type="Proteomes" id="UP000617555">
    <property type="component" value="Unassembled WGS sequence"/>
</dbReference>